<dbReference type="EMBL" id="GG666658">
    <property type="protein sequence ID" value="EEN45529.1"/>
    <property type="molecule type" value="Genomic_DNA"/>
</dbReference>
<evidence type="ECO:0000313" key="2">
    <source>
        <dbReference type="EMBL" id="EEN45529.1"/>
    </source>
</evidence>
<accession>C3ZPN2</accession>
<sequence length="231" mass="25106">MATREITPSPEQVHTKGEDLNVLKLSLQREHEDNARDAHVSNISSGCQPSVPNENTCPAPTREKHTHQVKQMVSSSISEKDLKVRSKAANTRNPAYDHTVNEKLTGASPHGSASGSSTDEQPVAAGPRYLHIKDHVVVCSGHEPGHTYAYREDEDVSEGYEEEHCSHDYNKPEDVHYVFSLKPLNKKCGSDSVKKEELGSGMMGVHSPTGTGTLVSLTTTEAGSVVQRGVL</sequence>
<evidence type="ECO:0000256" key="1">
    <source>
        <dbReference type="SAM" id="MobiDB-lite"/>
    </source>
</evidence>
<dbReference type="InParanoid" id="C3ZPN2"/>
<gene>
    <name evidence="2" type="ORF">BRAFLDRAFT_88389</name>
</gene>
<organism>
    <name type="scientific">Branchiostoma floridae</name>
    <name type="common">Florida lancelet</name>
    <name type="synonym">Amphioxus</name>
    <dbReference type="NCBI Taxonomy" id="7739"/>
    <lineage>
        <taxon>Eukaryota</taxon>
        <taxon>Metazoa</taxon>
        <taxon>Chordata</taxon>
        <taxon>Cephalochordata</taxon>
        <taxon>Leptocardii</taxon>
        <taxon>Amphioxiformes</taxon>
        <taxon>Branchiostomatidae</taxon>
        <taxon>Branchiostoma</taxon>
    </lineage>
</organism>
<name>C3ZPN2_BRAFL</name>
<proteinExistence type="predicted"/>
<feature type="compositionally biased region" description="Basic and acidic residues" evidence="1">
    <location>
        <begin position="29"/>
        <end position="39"/>
    </location>
</feature>
<reference evidence="2" key="1">
    <citation type="journal article" date="2008" name="Nature">
        <title>The amphioxus genome and the evolution of the chordate karyotype.</title>
        <authorList>
            <consortium name="US DOE Joint Genome Institute (JGI-PGF)"/>
            <person name="Putnam N.H."/>
            <person name="Butts T."/>
            <person name="Ferrier D.E.K."/>
            <person name="Furlong R.F."/>
            <person name="Hellsten U."/>
            <person name="Kawashima T."/>
            <person name="Robinson-Rechavi M."/>
            <person name="Shoguchi E."/>
            <person name="Terry A."/>
            <person name="Yu J.-K."/>
            <person name="Benito-Gutierrez E.L."/>
            <person name="Dubchak I."/>
            <person name="Garcia-Fernandez J."/>
            <person name="Gibson-Brown J.J."/>
            <person name="Grigoriev I.V."/>
            <person name="Horton A.C."/>
            <person name="de Jong P.J."/>
            <person name="Jurka J."/>
            <person name="Kapitonov V.V."/>
            <person name="Kohara Y."/>
            <person name="Kuroki Y."/>
            <person name="Lindquist E."/>
            <person name="Lucas S."/>
            <person name="Osoegawa K."/>
            <person name="Pennacchio L.A."/>
            <person name="Salamov A.A."/>
            <person name="Satou Y."/>
            <person name="Sauka-Spengler T."/>
            <person name="Schmutz J."/>
            <person name="Shin-I T."/>
            <person name="Toyoda A."/>
            <person name="Bronner-Fraser M."/>
            <person name="Fujiyama A."/>
            <person name="Holland L.Z."/>
            <person name="Holland P.W.H."/>
            <person name="Satoh N."/>
            <person name="Rokhsar D.S."/>
        </authorList>
    </citation>
    <scope>NUCLEOTIDE SEQUENCE [LARGE SCALE GENOMIC DNA]</scope>
    <source>
        <strain evidence="2">S238N-H82</strain>
        <tissue evidence="2">Testes</tissue>
    </source>
</reference>
<dbReference type="AlphaFoldDB" id="C3ZPN2"/>
<protein>
    <submittedName>
        <fullName evidence="2">Uncharacterized protein</fullName>
    </submittedName>
</protein>
<feature type="compositionally biased region" description="Low complexity" evidence="1">
    <location>
        <begin position="106"/>
        <end position="117"/>
    </location>
</feature>
<feature type="compositionally biased region" description="Polar residues" evidence="1">
    <location>
        <begin position="41"/>
        <end position="58"/>
    </location>
</feature>
<feature type="region of interest" description="Disordered" evidence="1">
    <location>
        <begin position="29"/>
        <end position="123"/>
    </location>
</feature>